<name>A0AAE0TUG8_9PEZI</name>
<dbReference type="PANTHER" id="PTHR35395:SF1">
    <property type="entry name" value="DUF6536 DOMAIN-CONTAINING PROTEIN"/>
    <property type="match status" value="1"/>
</dbReference>
<dbReference type="AlphaFoldDB" id="A0AAE0TUG8"/>
<feature type="domain" description="DUF6536" evidence="2">
    <location>
        <begin position="42"/>
        <end position="178"/>
    </location>
</feature>
<evidence type="ECO:0000259" key="2">
    <source>
        <dbReference type="Pfam" id="PF20163"/>
    </source>
</evidence>
<comment type="caution">
    <text evidence="3">The sequence shown here is derived from an EMBL/GenBank/DDBJ whole genome shotgun (WGS) entry which is preliminary data.</text>
</comment>
<gene>
    <name evidence="3" type="ORF">LTR78_008730</name>
</gene>
<reference evidence="3" key="1">
    <citation type="submission" date="2023-07" db="EMBL/GenBank/DDBJ databases">
        <title>Black Yeasts Isolated from many extreme environments.</title>
        <authorList>
            <person name="Coleine C."/>
            <person name="Stajich J.E."/>
            <person name="Selbmann L."/>
        </authorList>
    </citation>
    <scope>NUCLEOTIDE SEQUENCE</scope>
    <source>
        <strain evidence="3">CCFEE 5485</strain>
    </source>
</reference>
<keyword evidence="1" id="KW-1133">Transmembrane helix</keyword>
<evidence type="ECO:0000313" key="3">
    <source>
        <dbReference type="EMBL" id="KAK3671452.1"/>
    </source>
</evidence>
<proteinExistence type="predicted"/>
<accession>A0AAE0TUG8</accession>
<dbReference type="Proteomes" id="UP001274830">
    <property type="component" value="Unassembled WGS sequence"/>
</dbReference>
<keyword evidence="1" id="KW-0812">Transmembrane</keyword>
<organism evidence="3 4">
    <name type="scientific">Recurvomyces mirabilis</name>
    <dbReference type="NCBI Taxonomy" id="574656"/>
    <lineage>
        <taxon>Eukaryota</taxon>
        <taxon>Fungi</taxon>
        <taxon>Dikarya</taxon>
        <taxon>Ascomycota</taxon>
        <taxon>Pezizomycotina</taxon>
        <taxon>Dothideomycetes</taxon>
        <taxon>Dothideomycetidae</taxon>
        <taxon>Mycosphaerellales</taxon>
        <taxon>Teratosphaeriaceae</taxon>
        <taxon>Recurvomyces</taxon>
    </lineage>
</organism>
<feature type="transmembrane region" description="Helical" evidence="1">
    <location>
        <begin position="614"/>
        <end position="636"/>
    </location>
</feature>
<dbReference type="Pfam" id="PF20163">
    <property type="entry name" value="DUF6536"/>
    <property type="match status" value="1"/>
</dbReference>
<keyword evidence="1" id="KW-0472">Membrane</keyword>
<protein>
    <recommendedName>
        <fullName evidence="2">DUF6536 domain-containing protein</fullName>
    </recommendedName>
</protein>
<evidence type="ECO:0000256" key="1">
    <source>
        <dbReference type="SAM" id="Phobius"/>
    </source>
</evidence>
<feature type="transmembrane region" description="Helical" evidence="1">
    <location>
        <begin position="517"/>
        <end position="540"/>
    </location>
</feature>
<keyword evidence="4" id="KW-1185">Reference proteome</keyword>
<feature type="transmembrane region" description="Helical" evidence="1">
    <location>
        <begin position="561"/>
        <end position="584"/>
    </location>
</feature>
<dbReference type="InterPro" id="IPR046623">
    <property type="entry name" value="DUF6536"/>
</dbReference>
<feature type="transmembrane region" description="Helical" evidence="1">
    <location>
        <begin position="46"/>
        <end position="66"/>
    </location>
</feature>
<feature type="transmembrane region" description="Helical" evidence="1">
    <location>
        <begin position="446"/>
        <end position="469"/>
    </location>
</feature>
<dbReference type="EMBL" id="JAUTXT010000043">
    <property type="protein sequence ID" value="KAK3671452.1"/>
    <property type="molecule type" value="Genomic_DNA"/>
</dbReference>
<feature type="transmembrane region" description="Helical" evidence="1">
    <location>
        <begin position="341"/>
        <end position="365"/>
    </location>
</feature>
<evidence type="ECO:0000313" key="4">
    <source>
        <dbReference type="Proteomes" id="UP001274830"/>
    </source>
</evidence>
<sequence length="723" mass="79133">MDTFTRQKTTDIAQRSLIHPFEVEEPPLDGVSYRAKTPRSKWRTTISFGALAALLVLCANVAILVWTTRTHRANHNGATTLFTGSCERTRQITLWADLAINILSTILLSASNTCAQLLCAPTRSDIEAAHAATKYVDVGIQSMRNLCSIPLHLFYNSVVFSTLSANDYQASLVTESFESGGWWNESRVAGLNYPSSIYTGESTNVNLGQLHAIQQEAVVKNLTKLDNAACLRAYAQNMFESDWRNVLLVTNITLNDTYITSFEHHPSKDADLMWACNATASSSSLTPPPCNVAALISKADTWTIRGASRCSSLWTGNCTTFDAPIQYCLAEPFPAQCTVQLATPLLIVVIIFNAVKFICIAMTAYSDAEPITTVGDAIASFLGRPDKLTKGHGALSAKQVWEDENWQDGQSRGNYQHMHSWKTQSRAGFYQPVAFKRQRRRAGRGVGACQYAICIILCIIALITSFSLLGSGISNSYSNDKSITSQGLGQASPFNMVTLSLGQSLIANVLLANLPQLIISFIYVFYNSVLTGILLTLEYCRFASKRQALRVSRPEGKQRGTYWLNVPYYYSLPLMACMAVLHWLTSRSIFLLQVSTYDNNGKEVPDRAINACGYSTLATLLASVVGLFLTIVLVAMSLRKLDPGMPAAGSCSVAIAAACHGGDRDMAKLALQYGVIGRGREERDLRYDYGEWETAGELVGSAGLRVGFSSKEVSPLVDGVIYH</sequence>
<dbReference type="PANTHER" id="PTHR35395">
    <property type="entry name" value="DUF6536 DOMAIN-CONTAINING PROTEIN"/>
    <property type="match status" value="1"/>
</dbReference>